<dbReference type="PROSITE" id="PS51186">
    <property type="entry name" value="GNAT"/>
    <property type="match status" value="1"/>
</dbReference>
<dbReference type="InterPro" id="IPR000182">
    <property type="entry name" value="GNAT_dom"/>
</dbReference>
<dbReference type="Gene3D" id="3.40.630.30">
    <property type="match status" value="1"/>
</dbReference>
<evidence type="ECO:0000259" key="1">
    <source>
        <dbReference type="PROSITE" id="PS51186"/>
    </source>
</evidence>
<dbReference type="InterPro" id="IPR051531">
    <property type="entry name" value="N-acetyltransferase"/>
</dbReference>
<dbReference type="Pfam" id="PF13302">
    <property type="entry name" value="Acetyltransf_3"/>
    <property type="match status" value="1"/>
</dbReference>
<proteinExistence type="predicted"/>
<sequence>MTAAPILTTARLTLRPFTLADYPAFAACLQSPRARGMGGPFDSFGAWSLFCHDVAGWALYGHGGLAITHSADGVVMGEIVLNAGPLFPEPELGWTLYDGFEGQGYATEAAAALRDWAFAQLSYPSLVSYCDADNLASQAVALRLGAVPDADAPRPDPSDLVFRHRRPA</sequence>
<evidence type="ECO:0000313" key="2">
    <source>
        <dbReference type="EMBL" id="MEH7829623.1"/>
    </source>
</evidence>
<dbReference type="PANTHER" id="PTHR43792:SF1">
    <property type="entry name" value="N-ACETYLTRANSFERASE DOMAIN-CONTAINING PROTEIN"/>
    <property type="match status" value="1"/>
</dbReference>
<dbReference type="RefSeq" id="WP_335424655.1">
    <property type="nucleotide sequence ID" value="NZ_JBALHR010000011.1"/>
</dbReference>
<comment type="caution">
    <text evidence="2">The sequence shown here is derived from an EMBL/GenBank/DDBJ whole genome shotgun (WGS) entry which is preliminary data.</text>
</comment>
<reference evidence="2" key="1">
    <citation type="submission" date="2024-02" db="EMBL/GenBank/DDBJ databases">
        <title>Genome sequences of strain Gemmobacter sp. JM10B15.</title>
        <authorList>
            <person name="Zhang M."/>
        </authorList>
    </citation>
    <scope>NUCLEOTIDE SEQUENCE</scope>
    <source>
        <strain evidence="2">JM10B15</strain>
    </source>
</reference>
<dbReference type="PANTHER" id="PTHR43792">
    <property type="entry name" value="GNAT FAMILY, PUTATIVE (AFU_ORTHOLOGUE AFUA_3G00765)-RELATED-RELATED"/>
    <property type="match status" value="1"/>
</dbReference>
<dbReference type="InterPro" id="IPR016181">
    <property type="entry name" value="Acyl_CoA_acyltransferase"/>
</dbReference>
<protein>
    <submittedName>
        <fullName evidence="2">GNAT family N-acetyltransferase</fullName>
    </submittedName>
</protein>
<keyword evidence="3" id="KW-1185">Reference proteome</keyword>
<dbReference type="Proteomes" id="UP001431963">
    <property type="component" value="Unassembled WGS sequence"/>
</dbReference>
<dbReference type="EMBL" id="JBALHR010000011">
    <property type="protein sequence ID" value="MEH7829623.1"/>
    <property type="molecule type" value="Genomic_DNA"/>
</dbReference>
<name>A0ABU8BY51_9RHOB</name>
<dbReference type="SUPFAM" id="SSF55729">
    <property type="entry name" value="Acyl-CoA N-acyltransferases (Nat)"/>
    <property type="match status" value="1"/>
</dbReference>
<evidence type="ECO:0000313" key="3">
    <source>
        <dbReference type="Proteomes" id="UP001431963"/>
    </source>
</evidence>
<accession>A0ABU8BY51</accession>
<organism evidence="2 3">
    <name type="scientific">Gemmobacter denitrificans</name>
    <dbReference type="NCBI Taxonomy" id="3123040"/>
    <lineage>
        <taxon>Bacteria</taxon>
        <taxon>Pseudomonadati</taxon>
        <taxon>Pseudomonadota</taxon>
        <taxon>Alphaproteobacteria</taxon>
        <taxon>Rhodobacterales</taxon>
        <taxon>Paracoccaceae</taxon>
        <taxon>Gemmobacter</taxon>
    </lineage>
</organism>
<feature type="domain" description="N-acetyltransferase" evidence="1">
    <location>
        <begin position="12"/>
        <end position="167"/>
    </location>
</feature>
<gene>
    <name evidence="2" type="ORF">V6590_15825</name>
</gene>